<comment type="caution">
    <text evidence="2">The sequence shown here is derived from an EMBL/GenBank/DDBJ whole genome shotgun (WGS) entry which is preliminary data.</text>
</comment>
<feature type="compositionally biased region" description="Polar residues" evidence="1">
    <location>
        <begin position="17"/>
        <end position="26"/>
    </location>
</feature>
<sequence>MDNLFGVISSSSDDSEATYSDAPSNSDVEEDVEVEAETATTGAVRPPPEKHLGSQFDVANTAEETTAPPVERMKNDLAAELVLSPDSNDDDDEEEGVGGNLSTEEMGDFYPLRNASVVDTVLFAAVSITLHYFEPYIMKHRLEVMGGIRDGLVCAEEG</sequence>
<feature type="region of interest" description="Disordered" evidence="1">
    <location>
        <begin position="1"/>
        <end position="106"/>
    </location>
</feature>
<feature type="compositionally biased region" description="Acidic residues" evidence="1">
    <location>
        <begin position="27"/>
        <end position="36"/>
    </location>
</feature>
<proteinExistence type="predicted"/>
<organism evidence="2 3">
    <name type="scientific">Taenia crassiceps</name>
    <dbReference type="NCBI Taxonomy" id="6207"/>
    <lineage>
        <taxon>Eukaryota</taxon>
        <taxon>Metazoa</taxon>
        <taxon>Spiralia</taxon>
        <taxon>Lophotrochozoa</taxon>
        <taxon>Platyhelminthes</taxon>
        <taxon>Cestoda</taxon>
        <taxon>Eucestoda</taxon>
        <taxon>Cyclophyllidea</taxon>
        <taxon>Taeniidae</taxon>
        <taxon>Taenia</taxon>
    </lineage>
</organism>
<gene>
    <name evidence="2" type="ORF">TcWFU_006424</name>
</gene>
<feature type="compositionally biased region" description="Acidic residues" evidence="1">
    <location>
        <begin position="87"/>
        <end position="96"/>
    </location>
</feature>
<name>A0ABR4QEB0_9CEST</name>
<accession>A0ABR4QEB0</accession>
<reference evidence="2 3" key="1">
    <citation type="journal article" date="2022" name="Front. Cell. Infect. Microbiol.">
        <title>The Genomes of Two Strains of Taenia crassiceps the Animal Model for the Study of Human Cysticercosis.</title>
        <authorList>
            <person name="Bobes R.J."/>
            <person name="Estrada K."/>
            <person name="Rios-Valencia D.G."/>
            <person name="Calderon-Gallegos A."/>
            <person name="de la Torre P."/>
            <person name="Carrero J.C."/>
            <person name="Sanchez-Flores A."/>
            <person name="Laclette J.P."/>
        </authorList>
    </citation>
    <scope>NUCLEOTIDE SEQUENCE [LARGE SCALE GENOMIC DNA]</scope>
    <source>
        <strain evidence="2">WFUcys</strain>
    </source>
</reference>
<keyword evidence="3" id="KW-1185">Reference proteome</keyword>
<dbReference type="Proteomes" id="UP001651158">
    <property type="component" value="Unassembled WGS sequence"/>
</dbReference>
<dbReference type="EMBL" id="JAKROA010000004">
    <property type="protein sequence ID" value="KAL5107872.1"/>
    <property type="molecule type" value="Genomic_DNA"/>
</dbReference>
<evidence type="ECO:0000313" key="2">
    <source>
        <dbReference type="EMBL" id="KAL5107872.1"/>
    </source>
</evidence>
<evidence type="ECO:0000313" key="3">
    <source>
        <dbReference type="Proteomes" id="UP001651158"/>
    </source>
</evidence>
<protein>
    <submittedName>
        <fullName evidence="2">Uncharacterized protein</fullName>
    </submittedName>
</protein>
<evidence type="ECO:0000256" key="1">
    <source>
        <dbReference type="SAM" id="MobiDB-lite"/>
    </source>
</evidence>